<proteinExistence type="predicted"/>
<protein>
    <recommendedName>
        <fullName evidence="1">SPIN-DOC-like zinc-finger domain-containing protein</fullName>
    </recommendedName>
</protein>
<reference evidence="2" key="1">
    <citation type="submission" date="2025-08" db="UniProtKB">
        <authorList>
            <consortium name="Ensembl"/>
        </authorList>
    </citation>
    <scope>IDENTIFICATION</scope>
</reference>
<dbReference type="Proteomes" id="UP001108240">
    <property type="component" value="Unplaced"/>
</dbReference>
<dbReference type="Ensembl" id="ENSCCRT00000120115.1">
    <property type="protein sequence ID" value="ENSCCRP00000120420.1"/>
    <property type="gene ID" value="ENSCCRG00000074824.1"/>
</dbReference>
<dbReference type="GeneTree" id="ENSGT00940000163096"/>
<dbReference type="OMA" id="CEKFALA"/>
<dbReference type="SUPFAM" id="SSF53098">
    <property type="entry name" value="Ribonuclease H-like"/>
    <property type="match status" value="1"/>
</dbReference>
<reference evidence="2" key="2">
    <citation type="submission" date="2025-09" db="UniProtKB">
        <authorList>
            <consortium name="Ensembl"/>
        </authorList>
    </citation>
    <scope>IDENTIFICATION</scope>
</reference>
<accession>A0A9J7YT13</accession>
<dbReference type="AlphaFoldDB" id="A0A9J7YT13"/>
<dbReference type="PANTHER" id="PTHR45913">
    <property type="entry name" value="EPM2A-INTERACTING PROTEIN 1"/>
    <property type="match status" value="1"/>
</dbReference>
<organism evidence="2 3">
    <name type="scientific">Cyprinus carpio carpio</name>
    <dbReference type="NCBI Taxonomy" id="630221"/>
    <lineage>
        <taxon>Eukaryota</taxon>
        <taxon>Metazoa</taxon>
        <taxon>Chordata</taxon>
        <taxon>Craniata</taxon>
        <taxon>Vertebrata</taxon>
        <taxon>Euteleostomi</taxon>
        <taxon>Actinopterygii</taxon>
        <taxon>Neopterygii</taxon>
        <taxon>Teleostei</taxon>
        <taxon>Ostariophysi</taxon>
        <taxon>Cypriniformes</taxon>
        <taxon>Cyprinidae</taxon>
        <taxon>Cyprininae</taxon>
        <taxon>Cyprinus</taxon>
    </lineage>
</organism>
<dbReference type="InterPro" id="IPR012337">
    <property type="entry name" value="RNaseH-like_sf"/>
</dbReference>
<feature type="domain" description="SPIN-DOC-like zinc-finger" evidence="1">
    <location>
        <begin position="18"/>
        <end position="71"/>
    </location>
</feature>
<evidence type="ECO:0000313" key="3">
    <source>
        <dbReference type="Proteomes" id="UP001108240"/>
    </source>
</evidence>
<evidence type="ECO:0000259" key="1">
    <source>
        <dbReference type="Pfam" id="PF18658"/>
    </source>
</evidence>
<keyword evidence="3" id="KW-1185">Reference proteome</keyword>
<dbReference type="Pfam" id="PF18658">
    <property type="entry name" value="zf-C2H2_12"/>
    <property type="match status" value="1"/>
</dbReference>
<evidence type="ECO:0000313" key="2">
    <source>
        <dbReference type="Ensembl" id="ENSCCRP00000120420.1"/>
    </source>
</evidence>
<sequence length="536" mass="61264">IMATGKKRKVDAECRAFQEKWTNDYFFVEVKGKPVCLVCGDALAVMKKANLERHYSSKHAKLNALQGQMRLDKVNSLRRSLDAQLAVFTRPHSDRENVIHTSFVVNIETTLNDTAKKFIFFSLACDETTDLTNTAQLAIFVRGITAEFETTLQAMHGTTEGEDLFEQVVLAMNKFELPFKKLSGLATDGAPAMLGPQKGLTALVKKEMSRLRLDPSDLVVCHCIIHQESLCAHSLKLHSVMTTVVSTINFIKSRGLNSRQFKELLSDLESEYGDLVYHCEVRWLSRADMLARFYNLREEVKQFMEIKGKPVVELSDDKWLCDLAFMVDITKHLSELNVKLQGPNQLLSSLLSNVKSFEAKLKLWQFQLEQGNIAHFPTLQEQKPAMTDEYAGECAKLLQAFEERFQDMKSKQNELKIFAAPFNVEPSDVPDNLQHEIIELQSNDELKAKYNNLPLLEFYKLYVCCEDFPILRRHALKFASLFGTTYCCEQFFSKLTLAKTRFRSRLTDPNLENQLRVASSSLPSDIRLRCNPNRNE</sequence>
<name>A0A9J7YT13_CYPCA</name>
<dbReference type="InterPro" id="IPR040647">
    <property type="entry name" value="SPIN-DOC_Znf-C2H2"/>
</dbReference>
<dbReference type="PANTHER" id="PTHR45913:SF5">
    <property type="entry name" value="GENERAL TRANSCRIPTION FACTOR II-I REPEAT DOMAIN-CONTAINING PROTEIN 2A-LIKE PROTEIN"/>
    <property type="match status" value="1"/>
</dbReference>